<gene>
    <name evidence="7" type="ORF">PAXRUDRAFT_823420</name>
</gene>
<dbReference type="InParanoid" id="A0A0D0DVH0"/>
<dbReference type="HOGENOM" id="CLU_005468_0_0_1"/>
<reference evidence="7 8" key="1">
    <citation type="submission" date="2014-04" db="EMBL/GenBank/DDBJ databases">
        <authorList>
            <consortium name="DOE Joint Genome Institute"/>
            <person name="Kuo A."/>
            <person name="Kohler A."/>
            <person name="Jargeat P."/>
            <person name="Nagy L.G."/>
            <person name="Floudas D."/>
            <person name="Copeland A."/>
            <person name="Barry K.W."/>
            <person name="Cichocki N."/>
            <person name="Veneault-Fourrey C."/>
            <person name="LaButti K."/>
            <person name="Lindquist E.A."/>
            <person name="Lipzen A."/>
            <person name="Lundell T."/>
            <person name="Morin E."/>
            <person name="Murat C."/>
            <person name="Sun H."/>
            <person name="Tunlid A."/>
            <person name="Henrissat B."/>
            <person name="Grigoriev I.V."/>
            <person name="Hibbett D.S."/>
            <person name="Martin F."/>
            <person name="Nordberg H.P."/>
            <person name="Cantor M.N."/>
            <person name="Hua S.X."/>
        </authorList>
    </citation>
    <scope>NUCLEOTIDE SEQUENCE [LARGE SCALE GENOMIC DNA]</scope>
    <source>
        <strain evidence="7 8">Ve08.2h10</strain>
    </source>
</reference>
<dbReference type="InterPro" id="IPR044938">
    <property type="entry name" value="EDC4_C_sf"/>
</dbReference>
<dbReference type="GO" id="GO:0031087">
    <property type="term" value="P:deadenylation-independent decapping of nuclear-transcribed mRNA"/>
    <property type="evidence" value="ECO:0007669"/>
    <property type="project" value="InterPro"/>
</dbReference>
<feature type="region of interest" description="Disordered" evidence="6">
    <location>
        <begin position="855"/>
        <end position="929"/>
    </location>
</feature>
<feature type="compositionally biased region" description="Polar residues" evidence="6">
    <location>
        <begin position="22"/>
        <end position="34"/>
    </location>
</feature>
<organism evidence="7 8">
    <name type="scientific">Paxillus rubicundulus Ve08.2h10</name>
    <dbReference type="NCBI Taxonomy" id="930991"/>
    <lineage>
        <taxon>Eukaryota</taxon>
        <taxon>Fungi</taxon>
        <taxon>Dikarya</taxon>
        <taxon>Basidiomycota</taxon>
        <taxon>Agaricomycotina</taxon>
        <taxon>Agaricomycetes</taxon>
        <taxon>Agaricomycetidae</taxon>
        <taxon>Boletales</taxon>
        <taxon>Paxilineae</taxon>
        <taxon>Paxillaceae</taxon>
        <taxon>Paxillus</taxon>
    </lineage>
</organism>
<feature type="region of interest" description="Disordered" evidence="6">
    <location>
        <begin position="1220"/>
        <end position="1247"/>
    </location>
</feature>
<comment type="subcellular location">
    <subcellularLocation>
        <location evidence="1">Cytoplasm</location>
        <location evidence="1">P-body</location>
    </subcellularLocation>
</comment>
<evidence type="ECO:0000313" key="8">
    <source>
        <dbReference type="Proteomes" id="UP000054538"/>
    </source>
</evidence>
<feature type="region of interest" description="Disordered" evidence="6">
    <location>
        <begin position="115"/>
        <end position="149"/>
    </location>
</feature>
<keyword evidence="4" id="KW-0853">WD repeat</keyword>
<accession>A0A0D0DVH0</accession>
<feature type="compositionally biased region" description="Polar residues" evidence="6">
    <location>
        <begin position="1166"/>
        <end position="1205"/>
    </location>
</feature>
<dbReference type="Gene3D" id="1.10.220.100">
    <property type="entry name" value="conserved c-terminal region of ge- 1"/>
    <property type="match status" value="1"/>
</dbReference>
<dbReference type="InterPro" id="IPR036322">
    <property type="entry name" value="WD40_repeat_dom_sf"/>
</dbReference>
<dbReference type="SUPFAM" id="SSF50978">
    <property type="entry name" value="WD40 repeat-like"/>
    <property type="match status" value="1"/>
</dbReference>
<proteinExistence type="inferred from homology"/>
<feature type="compositionally biased region" description="Pro residues" evidence="6">
    <location>
        <begin position="342"/>
        <end position="352"/>
    </location>
</feature>
<evidence type="ECO:0000256" key="3">
    <source>
        <dbReference type="ARBA" id="ARBA00022490"/>
    </source>
</evidence>
<dbReference type="Proteomes" id="UP000054538">
    <property type="component" value="Unassembled WGS sequence"/>
</dbReference>
<keyword evidence="8" id="KW-1185">Reference proteome</keyword>
<feature type="compositionally biased region" description="Basic and acidic residues" evidence="6">
    <location>
        <begin position="907"/>
        <end position="922"/>
    </location>
</feature>
<dbReference type="InterPro" id="IPR045152">
    <property type="entry name" value="EDC4-like"/>
</dbReference>
<feature type="compositionally biased region" description="Low complexity" evidence="6">
    <location>
        <begin position="421"/>
        <end position="430"/>
    </location>
</feature>
<dbReference type="PANTHER" id="PTHR15598:SF5">
    <property type="entry name" value="ENHANCER OF MRNA-DECAPPING PROTEIN 4"/>
    <property type="match status" value="1"/>
</dbReference>
<dbReference type="EMBL" id="KN824879">
    <property type="protein sequence ID" value="KIK98818.1"/>
    <property type="molecule type" value="Genomic_DNA"/>
</dbReference>
<dbReference type="OrthoDB" id="21128at2759"/>
<protein>
    <recommendedName>
        <fullName evidence="9">Enhancer of mRNA-decapping protein 4</fullName>
    </recommendedName>
</protein>
<feature type="compositionally biased region" description="Basic and acidic residues" evidence="6">
    <location>
        <begin position="885"/>
        <end position="898"/>
    </location>
</feature>
<feature type="region of interest" description="Disordered" evidence="6">
    <location>
        <begin position="165"/>
        <end position="430"/>
    </location>
</feature>
<evidence type="ECO:0000256" key="6">
    <source>
        <dbReference type="SAM" id="MobiDB-lite"/>
    </source>
</evidence>
<feature type="compositionally biased region" description="Low complexity" evidence="6">
    <location>
        <begin position="35"/>
        <end position="44"/>
    </location>
</feature>
<evidence type="ECO:0000256" key="5">
    <source>
        <dbReference type="ARBA" id="ARBA00022737"/>
    </source>
</evidence>
<dbReference type="STRING" id="930991.A0A0D0DVH0"/>
<evidence type="ECO:0000313" key="7">
    <source>
        <dbReference type="EMBL" id="KIK98818.1"/>
    </source>
</evidence>
<comment type="similarity">
    <text evidence="2">Belongs to the WD repeat EDC4 family.</text>
</comment>
<sequence>MERAQPVSLHEQLFSRGRSATPPLSSQSQLFAMNQPQPASSSPSNHIDSLFQSITSQQLATSNPQGNNSAPATPTMTANEDGPLANSPANSAVDRQSALLSLLYPAAASVPASTHLPPLASPPASQQVPTTSASSSSQRSGQSPSNNSETQGKILLEQLMAGTAPRSNYSEPAPVIQPSLPPITSAPSQQPVGEPYHPTGGYIPQEASRELPAQSQPMPPLQPQQPAPPSPRKSMFEFISPFDALTSGSIPVKKKPLPATSASTSSGNEESWTSASLGSLHNDPKRKSVENLIDQLTRGQAPYVSGQPPSPSYDPYSTTDEYSHVESNQLPPQQSQQQSRAVPPPPPLPPKPGRISPPRASPPKLPVQQQQQQQQRPQVRAVESPVGQPIHPARREKDGSPGPRSNWKNESRGKGVVRGKSQSSPSSQPQTIVFDVSQPLDEVQAPRDGVKSTAIALVKQDSVFLPGTTIGATHWIAYAMTRGRVRVISRSSGDRTLLQLPTVFAPSTQVIDMAVYGNRLAGVTSDGGFVVWELPEVITDDVPGNLLLCVVPSADADPLHSVKWHPKQPDTLAVASETKMYLLDLADAARTFRGEPLPQVELNRISQAFCVPSRLVAFDFDVPHFALATISEDSTLTLWNVHDKSPFWTHRVRGDDLPSSLTFIDDGIVIGRKNGTVLQLLSVITKNVLSTFKFINGTKEDPDMFGHVNYDSRIQTLWVANNRRDSLIALKIGFEVSASSSGELVRGGFFEQVMEFSGPKPTIHFVILSADADPTGDEAHAACVAAKLPPGELALVAFSVHSTGVDQVLVRKEWFESALLSAVAKFPPYVQPQVPASAPLDIKPTRQVPQGSVITGGPPPLTQQVGPIVPPNRLRTPPSEEIESEIARDEVRASDVKGKNAKGKNVAFRDRDEGRDKERTTKVDSGSVSDSGFAQLVSKEIKKSEESLHSRIGRLITKEMDKQQQRFDEVRANEQAEDFSRQEKILKLISTELTRNTTRVVEMAVKAEVQNSVLPALEQITRTEVRAALDEHVGRGLAEFIQTNLPIEIEKLLLRPDISNHFASMLSTNLNPLIEKYVKETISKSFVPAYSQQTSAMHQDILREMRTEILNVKKDSMTWQTEAARSQESLIRDLEHSVRVLSDQVKFLTMNATNPHRIPSGGSPAPSMTSMVPQPLHRQQNLPPLTQSTYATQSHGNYPQQTQPSAIHGSWYATPNIAAPQASHPIAPPPPPLPSSSQRSPPAPSEEWDDTYLAVLGMQDPKQLRELLARSNPEVVMPLNGPGPLSQAVILTLLHRLAAIVGETPPVDEGFKSALWWLQRASTVLNINEPLISPYIARVVPSVKAMLNSTKQRLAILPGGSQLIDTARAITEIQDTLARKQV</sequence>
<evidence type="ECO:0000256" key="4">
    <source>
        <dbReference type="ARBA" id="ARBA00022574"/>
    </source>
</evidence>
<dbReference type="PANTHER" id="PTHR15598">
    <property type="entry name" value="ENHANCER OF MRNA-DECAPPING PROTEIN 4"/>
    <property type="match status" value="1"/>
</dbReference>
<keyword evidence="5" id="KW-0677">Repeat</keyword>
<feature type="compositionally biased region" description="Polar residues" evidence="6">
    <location>
        <begin position="45"/>
        <end position="78"/>
    </location>
</feature>
<keyword evidence="3" id="KW-0963">Cytoplasm</keyword>
<feature type="compositionally biased region" description="Polar residues" evidence="6">
    <location>
        <begin position="260"/>
        <end position="279"/>
    </location>
</feature>
<name>A0A0D0DVH0_9AGAM</name>
<dbReference type="GO" id="GO:0000932">
    <property type="term" value="C:P-body"/>
    <property type="evidence" value="ECO:0007669"/>
    <property type="project" value="UniProtKB-SubCell"/>
</dbReference>
<evidence type="ECO:0000256" key="1">
    <source>
        <dbReference type="ARBA" id="ARBA00004201"/>
    </source>
</evidence>
<evidence type="ECO:0000256" key="2">
    <source>
        <dbReference type="ARBA" id="ARBA00009639"/>
    </source>
</evidence>
<feature type="compositionally biased region" description="Low complexity" evidence="6">
    <location>
        <begin position="331"/>
        <end position="341"/>
    </location>
</feature>
<feature type="compositionally biased region" description="Pro residues" evidence="6">
    <location>
        <begin position="217"/>
        <end position="231"/>
    </location>
</feature>
<reference evidence="8" key="2">
    <citation type="submission" date="2015-01" db="EMBL/GenBank/DDBJ databases">
        <title>Evolutionary Origins and Diversification of the Mycorrhizal Mutualists.</title>
        <authorList>
            <consortium name="DOE Joint Genome Institute"/>
            <consortium name="Mycorrhizal Genomics Consortium"/>
            <person name="Kohler A."/>
            <person name="Kuo A."/>
            <person name="Nagy L.G."/>
            <person name="Floudas D."/>
            <person name="Copeland A."/>
            <person name="Barry K.W."/>
            <person name="Cichocki N."/>
            <person name="Veneault-Fourrey C."/>
            <person name="LaButti K."/>
            <person name="Lindquist E.A."/>
            <person name="Lipzen A."/>
            <person name="Lundell T."/>
            <person name="Morin E."/>
            <person name="Murat C."/>
            <person name="Riley R."/>
            <person name="Ohm R."/>
            <person name="Sun H."/>
            <person name="Tunlid A."/>
            <person name="Henrissat B."/>
            <person name="Grigoriev I.V."/>
            <person name="Hibbett D.S."/>
            <person name="Martin F."/>
        </authorList>
    </citation>
    <scope>NUCLEOTIDE SEQUENCE [LARGE SCALE GENOMIC DNA]</scope>
    <source>
        <strain evidence="8">Ve08.2h10</strain>
    </source>
</reference>
<feature type="compositionally biased region" description="Low complexity" evidence="6">
    <location>
        <begin position="366"/>
        <end position="380"/>
    </location>
</feature>
<evidence type="ECO:0008006" key="9">
    <source>
        <dbReference type="Google" id="ProtNLM"/>
    </source>
</evidence>
<dbReference type="InterPro" id="IPR015943">
    <property type="entry name" value="WD40/YVTN_repeat-like_dom_sf"/>
</dbReference>
<feature type="region of interest" description="Disordered" evidence="6">
    <location>
        <begin position="1"/>
        <end position="91"/>
    </location>
</feature>
<dbReference type="Gene3D" id="2.130.10.10">
    <property type="entry name" value="YVTN repeat-like/Quinoprotein amine dehydrogenase"/>
    <property type="match status" value="1"/>
</dbReference>
<feature type="region of interest" description="Disordered" evidence="6">
    <location>
        <begin position="1153"/>
        <end position="1207"/>
    </location>
</feature>
<feature type="compositionally biased region" description="Low complexity" evidence="6">
    <location>
        <begin position="124"/>
        <end position="148"/>
    </location>
</feature>